<reference evidence="2 3" key="1">
    <citation type="submission" date="2017-06" db="EMBL/GenBank/DDBJ databases">
        <authorList>
            <person name="Kim H.J."/>
            <person name="Triplett B.A."/>
        </authorList>
    </citation>
    <scope>NUCLEOTIDE SEQUENCE [LARGE SCALE GENOMIC DNA]</scope>
    <source>
        <strain evidence="2 3">DSM 8800</strain>
    </source>
</reference>
<dbReference type="Gene3D" id="3.40.50.150">
    <property type="entry name" value="Vaccinia Virus protein VP39"/>
    <property type="match status" value="1"/>
</dbReference>
<dbReference type="Proteomes" id="UP000198397">
    <property type="component" value="Unassembled WGS sequence"/>
</dbReference>
<organism evidence="2 3">
    <name type="scientific">Halorubrum vacuolatum</name>
    <name type="common">Natronobacterium vacuolatum</name>
    <dbReference type="NCBI Taxonomy" id="63740"/>
    <lineage>
        <taxon>Archaea</taxon>
        <taxon>Methanobacteriati</taxon>
        <taxon>Methanobacteriota</taxon>
        <taxon>Stenosarchaea group</taxon>
        <taxon>Halobacteria</taxon>
        <taxon>Halobacteriales</taxon>
        <taxon>Haloferacaceae</taxon>
        <taxon>Halorubrum</taxon>
    </lineage>
</organism>
<dbReference type="PANTHER" id="PTHR43036:SF2">
    <property type="entry name" value="OS04G0481300 PROTEIN"/>
    <property type="match status" value="1"/>
</dbReference>
<keyword evidence="2" id="KW-0808">Transferase</keyword>
<keyword evidence="3" id="KW-1185">Reference proteome</keyword>
<dbReference type="InterPro" id="IPR029063">
    <property type="entry name" value="SAM-dependent_MTases_sf"/>
</dbReference>
<dbReference type="OrthoDB" id="57427at2157"/>
<keyword evidence="2" id="KW-0489">Methyltransferase</keyword>
<dbReference type="EMBL" id="FZNQ01000037">
    <property type="protein sequence ID" value="SNR68605.1"/>
    <property type="molecule type" value="Genomic_DNA"/>
</dbReference>
<dbReference type="AlphaFoldDB" id="A0A238YBI0"/>
<dbReference type="Pfam" id="PF08241">
    <property type="entry name" value="Methyltransf_11"/>
    <property type="match status" value="1"/>
</dbReference>
<dbReference type="GO" id="GO:0008757">
    <property type="term" value="F:S-adenosylmethionine-dependent methyltransferase activity"/>
    <property type="evidence" value="ECO:0007669"/>
    <property type="project" value="InterPro"/>
</dbReference>
<dbReference type="InterPro" id="IPR013216">
    <property type="entry name" value="Methyltransf_11"/>
</dbReference>
<proteinExistence type="predicted"/>
<dbReference type="RefSeq" id="WP_089386029.1">
    <property type="nucleotide sequence ID" value="NZ_FZNQ01000037.1"/>
</dbReference>
<name>A0A238YBI0_HALVU</name>
<accession>A0A238YBI0</accession>
<dbReference type="GO" id="GO:0032259">
    <property type="term" value="P:methylation"/>
    <property type="evidence" value="ECO:0007669"/>
    <property type="project" value="UniProtKB-KW"/>
</dbReference>
<evidence type="ECO:0000313" key="2">
    <source>
        <dbReference type="EMBL" id="SNR68605.1"/>
    </source>
</evidence>
<dbReference type="SUPFAM" id="SSF53335">
    <property type="entry name" value="S-adenosyl-L-methionine-dependent methyltransferases"/>
    <property type="match status" value="1"/>
</dbReference>
<protein>
    <submittedName>
        <fullName evidence="2">Methyltransferase domain-containing protein</fullName>
    </submittedName>
</protein>
<dbReference type="PANTHER" id="PTHR43036">
    <property type="entry name" value="OSJNBB0011N17.9 PROTEIN"/>
    <property type="match status" value="1"/>
</dbReference>
<feature type="domain" description="Methyltransferase type 11" evidence="1">
    <location>
        <begin position="71"/>
        <end position="142"/>
    </location>
</feature>
<evidence type="ECO:0000313" key="3">
    <source>
        <dbReference type="Proteomes" id="UP000198397"/>
    </source>
</evidence>
<evidence type="ECO:0000259" key="1">
    <source>
        <dbReference type="Pfam" id="PF08241"/>
    </source>
</evidence>
<sequence length="206" mass="23687">MEPLSDADRRKWDESNDRHFYESPRYVTHADDAFLDRLTALYDDLFDPGDDVFDAMGSWVSHFPEMELGRVIGHGLNEAELRANDRYDEWFTQDLNRERTLPLADDSVDVVCCALSVQYLQWPTAVFAEFNRICNDDGLVVVSFSNRMFPTKAIRAWREASMDERAELVASYFTVGGMEVQKRIMEVPRVGDPFYALVGGWVPVVD</sequence>
<gene>
    <name evidence="2" type="ORF">SAMN06264855_13710</name>
</gene>